<organism evidence="1 2">
    <name type="scientific">Halalkalibacillus sediminis</name>
    <dbReference type="NCBI Taxonomy" id="2018042"/>
    <lineage>
        <taxon>Bacteria</taxon>
        <taxon>Bacillati</taxon>
        <taxon>Bacillota</taxon>
        <taxon>Bacilli</taxon>
        <taxon>Bacillales</taxon>
        <taxon>Bacillaceae</taxon>
        <taxon>Halalkalibacillus</taxon>
    </lineage>
</organism>
<dbReference type="CDD" id="cd11532">
    <property type="entry name" value="NTP-PPase_COG4997"/>
    <property type="match status" value="1"/>
</dbReference>
<reference evidence="1 2" key="1">
    <citation type="submission" date="2017-06" db="EMBL/GenBank/DDBJ databases">
        <title>the draft geome sequence of Illustriluteabacillus marina B3227.</title>
        <authorList>
            <person name="He R.-H."/>
            <person name="Du Z.-J."/>
        </authorList>
    </citation>
    <scope>NUCLEOTIDE SEQUENCE [LARGE SCALE GENOMIC DNA]</scope>
    <source>
        <strain evidence="1 2">B3227</strain>
    </source>
</reference>
<evidence type="ECO:0000313" key="1">
    <source>
        <dbReference type="EMBL" id="PKR76810.1"/>
    </source>
</evidence>
<sequence length="107" mass="12355">MPTYNKLIRDKIPEIIDSTGSSFNTRTLNEKEYIQELKKKLNEEVEEYQEAKTSPEALEELADILELLHALSKVHGSSIDTVEKVRCEKAQEKGAFEKRIFLENVED</sequence>
<dbReference type="AlphaFoldDB" id="A0A2I0QRV9"/>
<dbReference type="Proteomes" id="UP000243524">
    <property type="component" value="Unassembled WGS sequence"/>
</dbReference>
<dbReference type="InterPro" id="IPR038735">
    <property type="entry name" value="MSMEG_1276-like_NTP-PPase_dom"/>
</dbReference>
<protein>
    <submittedName>
        <fullName evidence="1">Phosphoribosyl-ATP pyrophosphohydrolase</fullName>
    </submittedName>
</protein>
<comment type="caution">
    <text evidence="1">The sequence shown here is derived from an EMBL/GenBank/DDBJ whole genome shotgun (WGS) entry which is preliminary data.</text>
</comment>
<dbReference type="RefSeq" id="WP_101332560.1">
    <property type="nucleotide sequence ID" value="NZ_PJNH01000004.1"/>
</dbReference>
<accession>A0A2I0QRV9</accession>
<keyword evidence="1" id="KW-0378">Hydrolase</keyword>
<name>A0A2I0QRV9_9BACI</name>
<dbReference type="GO" id="GO:0016787">
    <property type="term" value="F:hydrolase activity"/>
    <property type="evidence" value="ECO:0007669"/>
    <property type="project" value="UniProtKB-KW"/>
</dbReference>
<evidence type="ECO:0000313" key="2">
    <source>
        <dbReference type="Proteomes" id="UP000243524"/>
    </source>
</evidence>
<dbReference type="EMBL" id="PJNH01000004">
    <property type="protein sequence ID" value="PKR76810.1"/>
    <property type="molecule type" value="Genomic_DNA"/>
</dbReference>
<dbReference type="SUPFAM" id="SSF101386">
    <property type="entry name" value="all-alpha NTP pyrophosphatases"/>
    <property type="match status" value="1"/>
</dbReference>
<dbReference type="OrthoDB" id="9813491at2"/>
<proteinExistence type="predicted"/>
<gene>
    <name evidence="1" type="ORF">CEY16_13415</name>
</gene>
<keyword evidence="2" id="KW-1185">Reference proteome</keyword>